<reference evidence="1 2" key="1">
    <citation type="submission" date="2020-08" db="EMBL/GenBank/DDBJ databases">
        <title>Genome public.</title>
        <authorList>
            <person name="Liu C."/>
            <person name="Sun Q."/>
        </authorList>
    </citation>
    <scope>NUCLEOTIDE SEQUENCE [LARGE SCALE GENOMIC DNA]</scope>
    <source>
        <strain evidence="1 2">NSJ-27</strain>
    </source>
</reference>
<keyword evidence="2" id="KW-1185">Reference proteome</keyword>
<accession>A0ABR7IPP4</accession>
<gene>
    <name evidence="1" type="ORF">H8Z77_03520</name>
</gene>
<dbReference type="RefSeq" id="WP_069988780.1">
    <property type="nucleotide sequence ID" value="NZ_JACOQK010000001.1"/>
</dbReference>
<name>A0ABR7IPP4_9CLOT</name>
<evidence type="ECO:0000313" key="1">
    <source>
        <dbReference type="EMBL" id="MBC5787093.1"/>
    </source>
</evidence>
<dbReference type="EMBL" id="JACOQK010000001">
    <property type="protein sequence ID" value="MBC5787093.1"/>
    <property type="molecule type" value="Genomic_DNA"/>
</dbReference>
<proteinExistence type="predicted"/>
<organism evidence="1 2">
    <name type="scientific">Clostridium facile</name>
    <dbReference type="NCBI Taxonomy" id="2763035"/>
    <lineage>
        <taxon>Bacteria</taxon>
        <taxon>Bacillati</taxon>
        <taxon>Bacillota</taxon>
        <taxon>Clostridia</taxon>
        <taxon>Eubacteriales</taxon>
        <taxon>Clostridiaceae</taxon>
        <taxon>Clostridium</taxon>
    </lineage>
</organism>
<comment type="caution">
    <text evidence="1">The sequence shown here is derived from an EMBL/GenBank/DDBJ whole genome shotgun (WGS) entry which is preliminary data.</text>
</comment>
<protein>
    <submittedName>
        <fullName evidence="1">XRE family transcriptional regulator</fullName>
    </submittedName>
</protein>
<sequence length="69" mass="7863">MFPNLRAEMARKRVTSHMLADAIGVNPATMSAKLNHPDRLKLMECKIIQAKFFPHLTIDELFATGEHEE</sequence>
<evidence type="ECO:0000313" key="2">
    <source>
        <dbReference type="Proteomes" id="UP000649151"/>
    </source>
</evidence>
<dbReference type="Proteomes" id="UP000649151">
    <property type="component" value="Unassembled WGS sequence"/>
</dbReference>